<evidence type="ECO:0000313" key="2">
    <source>
        <dbReference type="WBParaSite" id="nRc.2.0.1.t23973-RA"/>
    </source>
</evidence>
<keyword evidence="1" id="KW-1185">Reference proteome</keyword>
<organism evidence="1 2">
    <name type="scientific">Romanomermis culicivorax</name>
    <name type="common">Nematode worm</name>
    <dbReference type="NCBI Taxonomy" id="13658"/>
    <lineage>
        <taxon>Eukaryota</taxon>
        <taxon>Metazoa</taxon>
        <taxon>Ecdysozoa</taxon>
        <taxon>Nematoda</taxon>
        <taxon>Enoplea</taxon>
        <taxon>Dorylaimia</taxon>
        <taxon>Mermithida</taxon>
        <taxon>Mermithoidea</taxon>
        <taxon>Mermithidae</taxon>
        <taxon>Romanomermis</taxon>
    </lineage>
</organism>
<dbReference type="AlphaFoldDB" id="A0A915JBU9"/>
<dbReference type="WBParaSite" id="nRc.2.0.1.t23973-RA">
    <property type="protein sequence ID" value="nRc.2.0.1.t23973-RA"/>
    <property type="gene ID" value="nRc.2.0.1.g23973"/>
</dbReference>
<protein>
    <submittedName>
        <fullName evidence="2">Uncharacterized protein</fullName>
    </submittedName>
</protein>
<accession>A0A915JBU9</accession>
<dbReference type="Proteomes" id="UP000887565">
    <property type="component" value="Unplaced"/>
</dbReference>
<evidence type="ECO:0000313" key="1">
    <source>
        <dbReference type="Proteomes" id="UP000887565"/>
    </source>
</evidence>
<reference evidence="2" key="1">
    <citation type="submission" date="2022-11" db="UniProtKB">
        <authorList>
            <consortium name="WormBaseParasite"/>
        </authorList>
    </citation>
    <scope>IDENTIFICATION</scope>
</reference>
<proteinExistence type="predicted"/>
<sequence>SHNKKVPTYLSGECNYTEPSTYPTTRSVVIFLREKMPCPMLAIRGMARSSLFWSWHNLLNALSVNLRLCADGLNQPKIEKGAIIETLCHWFDIPLQPTMIDKLTYQMVFGQSFHEEIDAVEREVKS</sequence>
<name>A0A915JBU9_ROMCU</name>